<evidence type="ECO:0000313" key="3">
    <source>
        <dbReference type="Proteomes" id="UP000314294"/>
    </source>
</evidence>
<feature type="compositionally biased region" description="Basic and acidic residues" evidence="1">
    <location>
        <begin position="1"/>
        <end position="11"/>
    </location>
</feature>
<accession>A0A4Z2FA65</accession>
<dbReference type="AlphaFoldDB" id="A0A4Z2FA65"/>
<feature type="region of interest" description="Disordered" evidence="1">
    <location>
        <begin position="1"/>
        <end position="22"/>
    </location>
</feature>
<comment type="caution">
    <text evidence="2">The sequence shown here is derived from an EMBL/GenBank/DDBJ whole genome shotgun (WGS) entry which is preliminary data.</text>
</comment>
<sequence>MKDVSAHDQEKSHHHHVTKHRIRLGQAGSASLSLKDVLNRCNDSSAFAWLQENIILMLGWTQTQLVPLQVLWLFLDQTP</sequence>
<proteinExistence type="predicted"/>
<keyword evidence="3" id="KW-1185">Reference proteome</keyword>
<dbReference type="Proteomes" id="UP000314294">
    <property type="component" value="Unassembled WGS sequence"/>
</dbReference>
<reference evidence="2 3" key="1">
    <citation type="submission" date="2019-03" db="EMBL/GenBank/DDBJ databases">
        <title>First draft genome of Liparis tanakae, snailfish: a comprehensive survey of snailfish specific genes.</title>
        <authorList>
            <person name="Kim W."/>
            <person name="Song I."/>
            <person name="Jeong J.-H."/>
            <person name="Kim D."/>
            <person name="Kim S."/>
            <person name="Ryu S."/>
            <person name="Song J.Y."/>
            <person name="Lee S.K."/>
        </authorList>
    </citation>
    <scope>NUCLEOTIDE SEQUENCE [LARGE SCALE GENOMIC DNA]</scope>
    <source>
        <tissue evidence="2">Muscle</tissue>
    </source>
</reference>
<protein>
    <submittedName>
        <fullName evidence="2">Uncharacterized protein</fullName>
    </submittedName>
</protein>
<feature type="compositionally biased region" description="Basic residues" evidence="1">
    <location>
        <begin position="12"/>
        <end position="22"/>
    </location>
</feature>
<dbReference type="EMBL" id="SRLO01001458">
    <property type="protein sequence ID" value="TNN37673.1"/>
    <property type="molecule type" value="Genomic_DNA"/>
</dbReference>
<evidence type="ECO:0000256" key="1">
    <source>
        <dbReference type="SAM" id="MobiDB-lite"/>
    </source>
</evidence>
<evidence type="ECO:0000313" key="2">
    <source>
        <dbReference type="EMBL" id="TNN37673.1"/>
    </source>
</evidence>
<name>A0A4Z2FA65_9TELE</name>
<gene>
    <name evidence="2" type="ORF">EYF80_052158</name>
</gene>
<organism evidence="2 3">
    <name type="scientific">Liparis tanakae</name>
    <name type="common">Tanaka's snailfish</name>
    <dbReference type="NCBI Taxonomy" id="230148"/>
    <lineage>
        <taxon>Eukaryota</taxon>
        <taxon>Metazoa</taxon>
        <taxon>Chordata</taxon>
        <taxon>Craniata</taxon>
        <taxon>Vertebrata</taxon>
        <taxon>Euteleostomi</taxon>
        <taxon>Actinopterygii</taxon>
        <taxon>Neopterygii</taxon>
        <taxon>Teleostei</taxon>
        <taxon>Neoteleostei</taxon>
        <taxon>Acanthomorphata</taxon>
        <taxon>Eupercaria</taxon>
        <taxon>Perciformes</taxon>
        <taxon>Cottioidei</taxon>
        <taxon>Cottales</taxon>
        <taxon>Liparidae</taxon>
        <taxon>Liparis</taxon>
    </lineage>
</organism>